<feature type="compositionally biased region" description="Pro residues" evidence="1">
    <location>
        <begin position="152"/>
        <end position="170"/>
    </location>
</feature>
<sequence>MESAAVLHSINYAVSISSRLNTVFEKPGMLTKNNAAFSSYSKLPVYGGNVISFKSRRDSLFVSCAKTSDTTLIAKSNGNPNGAVLSESQPGIQDEKAKTNATFPNGFEALLTEVCEETKIAELKLKIGAFEMHMKRNIDGPAIPAPVAYQPAAPPVPNEQTPVAPPPPPKSSSEKVTPFKNVSPQKAAKLAALEASRSSGYVTILSPTVGSFRRARMLKGKKQQPACKEGDVIKEGQVIGFLDQFGNELPVRSDVAGEVLKLLYNDGEAVGYGDPLIAVLPSFHGNK</sequence>
<organism evidence="3 4">
    <name type="scientific">Castilleja foliolosa</name>
    <dbReference type="NCBI Taxonomy" id="1961234"/>
    <lineage>
        <taxon>Eukaryota</taxon>
        <taxon>Viridiplantae</taxon>
        <taxon>Streptophyta</taxon>
        <taxon>Embryophyta</taxon>
        <taxon>Tracheophyta</taxon>
        <taxon>Spermatophyta</taxon>
        <taxon>Magnoliopsida</taxon>
        <taxon>eudicotyledons</taxon>
        <taxon>Gunneridae</taxon>
        <taxon>Pentapetalae</taxon>
        <taxon>asterids</taxon>
        <taxon>lamiids</taxon>
        <taxon>Lamiales</taxon>
        <taxon>Orobanchaceae</taxon>
        <taxon>Pedicularideae</taxon>
        <taxon>Castillejinae</taxon>
        <taxon>Castilleja</taxon>
    </lineage>
</organism>
<dbReference type="AlphaFoldDB" id="A0ABD3EB35"/>
<comment type="caution">
    <text evidence="3">The sequence shown here is derived from an EMBL/GenBank/DDBJ whole genome shotgun (WGS) entry which is preliminary data.</text>
</comment>
<dbReference type="PANTHER" id="PTHR47597">
    <property type="entry name" value="IS A MEMBER OF THE PF|00364 BIOTIN-REQUIRING ENZYMES FAMILY-RELATED"/>
    <property type="match status" value="1"/>
</dbReference>
<dbReference type="Gene3D" id="2.40.50.100">
    <property type="match status" value="1"/>
</dbReference>
<keyword evidence="4" id="KW-1185">Reference proteome</keyword>
<evidence type="ECO:0000313" key="4">
    <source>
        <dbReference type="Proteomes" id="UP001632038"/>
    </source>
</evidence>
<dbReference type="InterPro" id="IPR011053">
    <property type="entry name" value="Single_hybrid_motif"/>
</dbReference>
<gene>
    <name evidence="3" type="ORF">CASFOL_006723</name>
</gene>
<feature type="region of interest" description="Disordered" evidence="1">
    <location>
        <begin position="149"/>
        <end position="178"/>
    </location>
</feature>
<dbReference type="PANTHER" id="PTHR47597:SF2">
    <property type="entry name" value="LIPOYL-BINDING DOMAIN-CONTAINING PROTEIN"/>
    <property type="match status" value="1"/>
</dbReference>
<evidence type="ECO:0000259" key="2">
    <source>
        <dbReference type="Pfam" id="PF00364"/>
    </source>
</evidence>
<feature type="domain" description="Lipoyl-binding" evidence="2">
    <location>
        <begin position="205"/>
        <end position="278"/>
    </location>
</feature>
<dbReference type="Proteomes" id="UP001632038">
    <property type="component" value="Unassembled WGS sequence"/>
</dbReference>
<evidence type="ECO:0000256" key="1">
    <source>
        <dbReference type="SAM" id="MobiDB-lite"/>
    </source>
</evidence>
<dbReference type="SUPFAM" id="SSF51230">
    <property type="entry name" value="Single hybrid motif"/>
    <property type="match status" value="1"/>
</dbReference>
<name>A0ABD3EB35_9LAMI</name>
<protein>
    <recommendedName>
        <fullName evidence="2">Lipoyl-binding domain-containing protein</fullName>
    </recommendedName>
</protein>
<dbReference type="Pfam" id="PF00364">
    <property type="entry name" value="Biotin_lipoyl"/>
    <property type="match status" value="1"/>
</dbReference>
<dbReference type="EMBL" id="JAVIJP010000007">
    <property type="protein sequence ID" value="KAL3650320.1"/>
    <property type="molecule type" value="Genomic_DNA"/>
</dbReference>
<reference evidence="4" key="1">
    <citation type="journal article" date="2024" name="IScience">
        <title>Strigolactones Initiate the Formation of Haustorium-like Structures in Castilleja.</title>
        <authorList>
            <person name="Buerger M."/>
            <person name="Peterson D."/>
            <person name="Chory J."/>
        </authorList>
    </citation>
    <scope>NUCLEOTIDE SEQUENCE [LARGE SCALE GENOMIC DNA]</scope>
</reference>
<evidence type="ECO:0000313" key="3">
    <source>
        <dbReference type="EMBL" id="KAL3650320.1"/>
    </source>
</evidence>
<dbReference type="InterPro" id="IPR053217">
    <property type="entry name" value="ACC_Biotin_Carrier"/>
</dbReference>
<dbReference type="CDD" id="cd06850">
    <property type="entry name" value="biotinyl_domain"/>
    <property type="match status" value="1"/>
</dbReference>
<proteinExistence type="predicted"/>
<accession>A0ABD3EB35</accession>
<dbReference type="InterPro" id="IPR000089">
    <property type="entry name" value="Biotin_lipoyl"/>
</dbReference>